<protein>
    <recommendedName>
        <fullName evidence="9">Major facilitator superfamily (MFS) profile domain-containing protein</fullName>
    </recommendedName>
</protein>
<dbReference type="EMBL" id="JAWRVE010000111">
    <property type="protein sequence ID" value="KAL1857612.1"/>
    <property type="molecule type" value="Genomic_DNA"/>
</dbReference>
<feature type="transmembrane region" description="Helical" evidence="8">
    <location>
        <begin position="127"/>
        <end position="146"/>
    </location>
</feature>
<keyword evidence="5 8" id="KW-1133">Transmembrane helix</keyword>
<feature type="transmembrane region" description="Helical" evidence="8">
    <location>
        <begin position="152"/>
        <end position="172"/>
    </location>
</feature>
<feature type="region of interest" description="Disordered" evidence="7">
    <location>
        <begin position="22"/>
        <end position="46"/>
    </location>
</feature>
<dbReference type="PANTHER" id="PTHR23501">
    <property type="entry name" value="MAJOR FACILITATOR SUPERFAMILY"/>
    <property type="match status" value="1"/>
</dbReference>
<feature type="transmembrane region" description="Helical" evidence="8">
    <location>
        <begin position="256"/>
        <end position="276"/>
    </location>
</feature>
<keyword evidence="6 8" id="KW-0472">Membrane</keyword>
<feature type="transmembrane region" description="Helical" evidence="8">
    <location>
        <begin position="61"/>
        <end position="86"/>
    </location>
</feature>
<feature type="transmembrane region" description="Helical" evidence="8">
    <location>
        <begin position="98"/>
        <end position="115"/>
    </location>
</feature>
<feature type="compositionally biased region" description="Basic and acidic residues" evidence="7">
    <location>
        <begin position="29"/>
        <end position="46"/>
    </location>
</feature>
<evidence type="ECO:0000256" key="1">
    <source>
        <dbReference type="ARBA" id="ARBA00004141"/>
    </source>
</evidence>
<feature type="transmembrane region" description="Helical" evidence="8">
    <location>
        <begin position="328"/>
        <end position="348"/>
    </location>
</feature>
<keyword evidence="4 8" id="KW-0812">Transmembrane</keyword>
<dbReference type="PANTHER" id="PTHR23501:SF12">
    <property type="entry name" value="MAJOR FACILITATOR SUPERFAMILY (MFS) PROFILE DOMAIN-CONTAINING PROTEIN-RELATED"/>
    <property type="match status" value="1"/>
</dbReference>
<accession>A0ABR3WAX3</accession>
<sequence>MASVVIDERVDQHGESKLAAYPVGGGDTKQSEKLAHDHEHGVDMPDINKEPARTITGWKWALAYASLMSTVLLFALDNTIVATIQPTIVETFGHQEDLAWIGVSFVLGQSLILPIGKSFGMFNMKLVFLISLVLFEGGSAICGAAPNMAALIIGRVIAGVGGSGLYVGALTYISVLTTMTERPIYLAGVMTVWGVGNVLGPIVGGSLAESSATWRWGFYVNLPIAGLFTPGFIFLLPGINAMPDISLGKKLRMQDWAGITAFTAFCACFCMAGSFGGTLYDWESGSEISLWAMTVVLLIAVVLVTIHHPFVPPEGRMIPVQFMKTKDLVLLPLQSFLVAGSMMMSIFYTPLIFQFTKGDNALQGGVRILPLICMIVFGCLLNGVLMPKLGYYVPWYIIGNALLVTGSALMTTINADISNSSLYGYTVLIGLGIGCFQSAGIGVVSALAPVSEVNNAVSIMTISQVLGIIMALSVSGSIFQNMALKYLALALPDTASSELSQLVTGTSGEFYRSLDPEKKYLVVQQVTMAIRDSFYYLCGVTAIGFITSLFLSRRKLFVSHTDGPH</sequence>
<evidence type="ECO:0000256" key="3">
    <source>
        <dbReference type="ARBA" id="ARBA00022448"/>
    </source>
</evidence>
<evidence type="ECO:0000256" key="7">
    <source>
        <dbReference type="SAM" id="MobiDB-lite"/>
    </source>
</evidence>
<reference evidence="10 11" key="1">
    <citation type="journal article" date="2024" name="IMA Fungus">
        <title>IMA Genome - F19 : A genome assembly and annotation guide to empower mycologists, including annotated draft genome sequences of Ceratocystis pirilliformis, Diaporthe australafricana, Fusarium ophioides, Paecilomyces lecythidis, and Sporothrix stenoceras.</title>
        <authorList>
            <person name="Aylward J."/>
            <person name="Wilson A.M."/>
            <person name="Visagie C.M."/>
            <person name="Spraker J."/>
            <person name="Barnes I."/>
            <person name="Buitendag C."/>
            <person name="Ceriani C."/>
            <person name="Del Mar Angel L."/>
            <person name="du Plessis D."/>
            <person name="Fuchs T."/>
            <person name="Gasser K."/>
            <person name="Kramer D."/>
            <person name="Li W."/>
            <person name="Munsamy K."/>
            <person name="Piso A."/>
            <person name="Price J.L."/>
            <person name="Sonnekus B."/>
            <person name="Thomas C."/>
            <person name="van der Nest A."/>
            <person name="van Dijk A."/>
            <person name="van Heerden A."/>
            <person name="van Vuuren N."/>
            <person name="Yilmaz N."/>
            <person name="Duong T.A."/>
            <person name="van der Merwe N.A."/>
            <person name="Wingfield M.J."/>
            <person name="Wingfield B.D."/>
        </authorList>
    </citation>
    <scope>NUCLEOTIDE SEQUENCE [LARGE SCALE GENOMIC DNA]</scope>
    <source>
        <strain evidence="10 11">CMW 18300</strain>
    </source>
</reference>
<keyword evidence="11" id="KW-1185">Reference proteome</keyword>
<dbReference type="InterPro" id="IPR020846">
    <property type="entry name" value="MFS_dom"/>
</dbReference>
<feature type="transmembrane region" description="Helical" evidence="8">
    <location>
        <begin position="422"/>
        <end position="444"/>
    </location>
</feature>
<proteinExistence type="inferred from homology"/>
<evidence type="ECO:0000256" key="6">
    <source>
        <dbReference type="ARBA" id="ARBA00023136"/>
    </source>
</evidence>
<evidence type="ECO:0000256" key="4">
    <source>
        <dbReference type="ARBA" id="ARBA00022692"/>
    </source>
</evidence>
<organism evidence="10 11">
    <name type="scientific">Diaporthe australafricana</name>
    <dbReference type="NCBI Taxonomy" id="127596"/>
    <lineage>
        <taxon>Eukaryota</taxon>
        <taxon>Fungi</taxon>
        <taxon>Dikarya</taxon>
        <taxon>Ascomycota</taxon>
        <taxon>Pezizomycotina</taxon>
        <taxon>Sordariomycetes</taxon>
        <taxon>Sordariomycetidae</taxon>
        <taxon>Diaporthales</taxon>
        <taxon>Diaporthaceae</taxon>
        <taxon>Diaporthe</taxon>
    </lineage>
</organism>
<feature type="transmembrane region" description="Helical" evidence="8">
    <location>
        <begin position="216"/>
        <end position="236"/>
    </location>
</feature>
<comment type="caution">
    <text evidence="10">The sequence shown here is derived from an EMBL/GenBank/DDBJ whole genome shotgun (WGS) entry which is preliminary data.</text>
</comment>
<feature type="transmembrane region" description="Helical" evidence="8">
    <location>
        <begin position="392"/>
        <end position="410"/>
    </location>
</feature>
<evidence type="ECO:0000256" key="8">
    <source>
        <dbReference type="SAM" id="Phobius"/>
    </source>
</evidence>
<evidence type="ECO:0000259" key="9">
    <source>
        <dbReference type="PROSITE" id="PS50850"/>
    </source>
</evidence>
<evidence type="ECO:0000256" key="5">
    <source>
        <dbReference type="ARBA" id="ARBA00022989"/>
    </source>
</evidence>
<dbReference type="InterPro" id="IPR036259">
    <property type="entry name" value="MFS_trans_sf"/>
</dbReference>
<dbReference type="InterPro" id="IPR011701">
    <property type="entry name" value="MFS"/>
</dbReference>
<evidence type="ECO:0000313" key="10">
    <source>
        <dbReference type="EMBL" id="KAL1857612.1"/>
    </source>
</evidence>
<feature type="transmembrane region" description="Helical" evidence="8">
    <location>
        <begin position="533"/>
        <end position="551"/>
    </location>
</feature>
<comment type="similarity">
    <text evidence="2">Belongs to the major facilitator superfamily. TCR/Tet family.</text>
</comment>
<dbReference type="Gene3D" id="1.20.1250.20">
    <property type="entry name" value="MFS general substrate transporter like domains"/>
    <property type="match status" value="2"/>
</dbReference>
<feature type="transmembrane region" description="Helical" evidence="8">
    <location>
        <begin position="368"/>
        <end position="385"/>
    </location>
</feature>
<keyword evidence="3" id="KW-0813">Transport</keyword>
<dbReference type="Proteomes" id="UP001583177">
    <property type="component" value="Unassembled WGS sequence"/>
</dbReference>
<name>A0ABR3WAX3_9PEZI</name>
<feature type="transmembrane region" description="Helical" evidence="8">
    <location>
        <begin position="456"/>
        <end position="479"/>
    </location>
</feature>
<feature type="transmembrane region" description="Helical" evidence="8">
    <location>
        <begin position="184"/>
        <end position="204"/>
    </location>
</feature>
<feature type="domain" description="Major facilitator superfamily (MFS) profile" evidence="9">
    <location>
        <begin position="63"/>
        <end position="556"/>
    </location>
</feature>
<feature type="transmembrane region" description="Helical" evidence="8">
    <location>
        <begin position="288"/>
        <end position="307"/>
    </location>
</feature>
<evidence type="ECO:0000256" key="2">
    <source>
        <dbReference type="ARBA" id="ARBA00007520"/>
    </source>
</evidence>
<dbReference type="Pfam" id="PF07690">
    <property type="entry name" value="MFS_1"/>
    <property type="match status" value="1"/>
</dbReference>
<dbReference type="PROSITE" id="PS50850">
    <property type="entry name" value="MFS"/>
    <property type="match status" value="1"/>
</dbReference>
<gene>
    <name evidence="10" type="ORF">Daus18300_010252</name>
</gene>
<comment type="subcellular location">
    <subcellularLocation>
        <location evidence="1">Membrane</location>
        <topology evidence="1">Multi-pass membrane protein</topology>
    </subcellularLocation>
</comment>
<evidence type="ECO:0000313" key="11">
    <source>
        <dbReference type="Proteomes" id="UP001583177"/>
    </source>
</evidence>
<dbReference type="SUPFAM" id="SSF103473">
    <property type="entry name" value="MFS general substrate transporter"/>
    <property type="match status" value="2"/>
</dbReference>